<reference evidence="1" key="1">
    <citation type="submission" date="2018-05" db="EMBL/GenBank/DDBJ databases">
        <authorList>
            <person name="Lanie J.A."/>
            <person name="Ng W.-L."/>
            <person name="Kazmierczak K.M."/>
            <person name="Andrzejewski T.M."/>
            <person name="Davidsen T.M."/>
            <person name="Wayne K.J."/>
            <person name="Tettelin H."/>
            <person name="Glass J.I."/>
            <person name="Rusch D."/>
            <person name="Podicherti R."/>
            <person name="Tsui H.-C.T."/>
            <person name="Winkler M.E."/>
        </authorList>
    </citation>
    <scope>NUCLEOTIDE SEQUENCE</scope>
</reference>
<name>A0A381Y796_9ZZZZ</name>
<sequence>MVNLRVYSYPNTTRSLVLPYTGVNRHNHLHAVPHLAILRAALGVNMADSGMPAGPDMDEVIFERIIHDKPWMWALVSNAEFQPTPPPKFSTDPSDWWTLVHRMMVDDWAFEFYSPGAKPRRNIDPLTVFYVRIYRQSDDKLEEGKGFGDTMWEATCRSVLDAVQG</sequence>
<dbReference type="EMBL" id="UINC01017434">
    <property type="protein sequence ID" value="SVA72267.1"/>
    <property type="molecule type" value="Genomic_DNA"/>
</dbReference>
<accession>A0A381Y796</accession>
<gene>
    <name evidence="1" type="ORF">METZ01_LOCUS125121</name>
</gene>
<proteinExistence type="predicted"/>
<dbReference type="AlphaFoldDB" id="A0A381Y796"/>
<organism evidence="1">
    <name type="scientific">marine metagenome</name>
    <dbReference type="NCBI Taxonomy" id="408172"/>
    <lineage>
        <taxon>unclassified sequences</taxon>
        <taxon>metagenomes</taxon>
        <taxon>ecological metagenomes</taxon>
    </lineage>
</organism>
<protein>
    <submittedName>
        <fullName evidence="1">Uncharacterized protein</fullName>
    </submittedName>
</protein>
<evidence type="ECO:0000313" key="1">
    <source>
        <dbReference type="EMBL" id="SVA72267.1"/>
    </source>
</evidence>